<dbReference type="Pfam" id="PF05235">
    <property type="entry name" value="CHAD"/>
    <property type="match status" value="1"/>
</dbReference>
<dbReference type="EMBL" id="CADCVA010000202">
    <property type="protein sequence ID" value="CAA9421006.1"/>
    <property type="molecule type" value="Genomic_DNA"/>
</dbReference>
<feature type="region of interest" description="Disordered" evidence="1">
    <location>
        <begin position="112"/>
        <end position="145"/>
    </location>
</feature>
<dbReference type="PANTHER" id="PTHR39339:SF1">
    <property type="entry name" value="CHAD DOMAIN-CONTAINING PROTEIN"/>
    <property type="match status" value="1"/>
</dbReference>
<feature type="compositionally biased region" description="Low complexity" evidence="1">
    <location>
        <begin position="15"/>
        <end position="27"/>
    </location>
</feature>
<dbReference type="SMART" id="SM01118">
    <property type="entry name" value="CYTH"/>
    <property type="match status" value="1"/>
</dbReference>
<dbReference type="SMART" id="SM00880">
    <property type="entry name" value="CHAD"/>
    <property type="match status" value="1"/>
</dbReference>
<dbReference type="AlphaFoldDB" id="A0A6J4PQN4"/>
<dbReference type="InterPro" id="IPR033469">
    <property type="entry name" value="CYTH-like_dom_sf"/>
</dbReference>
<dbReference type="InterPro" id="IPR007899">
    <property type="entry name" value="CHAD_dom"/>
</dbReference>
<feature type="domain" description="CHAD" evidence="3">
    <location>
        <begin position="278"/>
        <end position="575"/>
    </location>
</feature>
<dbReference type="InterPro" id="IPR038186">
    <property type="entry name" value="CHAD_dom_sf"/>
</dbReference>
<dbReference type="SUPFAM" id="SSF55154">
    <property type="entry name" value="CYTH-like phosphatases"/>
    <property type="match status" value="1"/>
</dbReference>
<dbReference type="PROSITE" id="PS51708">
    <property type="entry name" value="CHAD"/>
    <property type="match status" value="1"/>
</dbReference>
<accession>A0A6J4PQN4</accession>
<dbReference type="InterPro" id="IPR023577">
    <property type="entry name" value="CYTH_domain"/>
</dbReference>
<feature type="region of interest" description="Disordered" evidence="1">
    <location>
        <begin position="1"/>
        <end position="39"/>
    </location>
</feature>
<sequence>MATKQREKSTGTKNSSRGGRSSSGGRSSKAKRATTDHQEIEWQFDIAEVEPVEGWLRQHSSGTGLVVALESNEEITDTYYDTEDWRFYRAGYALRVRKTGNEVESTMKSLAPAEGNIRRRREISEPLDDDKPSTLGKAPGPVGERSRALLGDHEIRPVFRIQTRRQKFALLLRDTARGETSDDASEDDGSDVRIGEVLLDTSEIPLGKDEEPTRLRRVEVEAGIGTAPTPDLQGFVDEMQFALGLRPASISKYEAGLYANGLSPDGVAEIGPREIDPSMSVGEVAFAVLRRQFIEMRAHESGTRLGEDPEELHDMRVATRRMRAAMKVFEGALPERAKWLREELRRVGGALGEVRDLDVEIGRLDSWKRGADEESSEFLGKILDVMNKRRAEARKNLLGVLDSDRYERLESSFAEMLRRGPGIEQELASGNGHDPAQEPITDAAPALLLGRYRKWRKAAGRLDETSSPEALHDVRKKGKRLRYALEFVSEAYGEPVRRLVEPLKALQDDLGDHQDAIVIAKHLRELGTTTGEARISRGAAFTMGVYSERYTREASGIRSGVLRSKPFRVLAKGKEWKNLEKVMKDARKSQGSRKTIR</sequence>
<dbReference type="PROSITE" id="PS51707">
    <property type="entry name" value="CYTH"/>
    <property type="match status" value="1"/>
</dbReference>
<gene>
    <name evidence="4" type="ORF">AVDCRST_MAG82-1434</name>
</gene>
<name>A0A6J4PQN4_9ACTN</name>
<evidence type="ECO:0000313" key="4">
    <source>
        <dbReference type="EMBL" id="CAA9421006.1"/>
    </source>
</evidence>
<evidence type="ECO:0000259" key="2">
    <source>
        <dbReference type="PROSITE" id="PS51707"/>
    </source>
</evidence>
<dbReference type="PANTHER" id="PTHR39339">
    <property type="entry name" value="SLR1444 PROTEIN"/>
    <property type="match status" value="1"/>
</dbReference>
<evidence type="ECO:0000259" key="3">
    <source>
        <dbReference type="PROSITE" id="PS51708"/>
    </source>
</evidence>
<reference evidence="4" key="1">
    <citation type="submission" date="2020-02" db="EMBL/GenBank/DDBJ databases">
        <authorList>
            <person name="Meier V. D."/>
        </authorList>
    </citation>
    <scope>NUCLEOTIDE SEQUENCE</scope>
    <source>
        <strain evidence="4">AVDCRST_MAG82</strain>
    </source>
</reference>
<feature type="domain" description="CYTH" evidence="2">
    <location>
        <begin position="37"/>
        <end position="241"/>
    </location>
</feature>
<dbReference type="Gene3D" id="2.40.320.10">
    <property type="entry name" value="Hypothetical Protein Pfu-838710-001"/>
    <property type="match status" value="1"/>
</dbReference>
<dbReference type="EC" id="4.6.1.1" evidence="4"/>
<dbReference type="Pfam" id="PF01928">
    <property type="entry name" value="CYTH"/>
    <property type="match status" value="1"/>
</dbReference>
<proteinExistence type="predicted"/>
<keyword evidence="4" id="KW-0456">Lyase</keyword>
<dbReference type="GO" id="GO:0004016">
    <property type="term" value="F:adenylate cyclase activity"/>
    <property type="evidence" value="ECO:0007669"/>
    <property type="project" value="UniProtKB-EC"/>
</dbReference>
<evidence type="ECO:0000256" key="1">
    <source>
        <dbReference type="SAM" id="MobiDB-lite"/>
    </source>
</evidence>
<feature type="compositionally biased region" description="Basic and acidic residues" evidence="1">
    <location>
        <begin position="1"/>
        <end position="10"/>
    </location>
</feature>
<organism evidence="4">
    <name type="scientific">uncultured Rubrobacteraceae bacterium</name>
    <dbReference type="NCBI Taxonomy" id="349277"/>
    <lineage>
        <taxon>Bacteria</taxon>
        <taxon>Bacillati</taxon>
        <taxon>Actinomycetota</taxon>
        <taxon>Rubrobacteria</taxon>
        <taxon>Rubrobacterales</taxon>
        <taxon>Rubrobacteraceae</taxon>
        <taxon>environmental samples</taxon>
    </lineage>
</organism>
<dbReference type="Gene3D" id="1.40.20.10">
    <property type="entry name" value="CHAD domain"/>
    <property type="match status" value="1"/>
</dbReference>
<protein>
    <submittedName>
        <fullName evidence="4">Adenylate cyclase</fullName>
        <ecNumber evidence="4">4.6.1.1</ecNumber>
    </submittedName>
</protein>